<evidence type="ECO:0000256" key="5">
    <source>
        <dbReference type="ARBA" id="ARBA00023136"/>
    </source>
</evidence>
<dbReference type="NCBIfam" id="NF009967">
    <property type="entry name" value="PRK13430.1"/>
    <property type="match status" value="1"/>
</dbReference>
<dbReference type="EMBL" id="FWFG01000093">
    <property type="protein sequence ID" value="SLM93901.1"/>
    <property type="molecule type" value="Genomic_DNA"/>
</dbReference>
<dbReference type="GO" id="GO:0016787">
    <property type="term" value="F:hydrolase activity"/>
    <property type="evidence" value="ECO:0007669"/>
    <property type="project" value="UniProtKB-KW"/>
</dbReference>
<evidence type="ECO:0000313" key="9">
    <source>
        <dbReference type="Proteomes" id="UP000195981"/>
    </source>
</evidence>
<comment type="function">
    <text evidence="7">This protein is part of the stalk that links CF(0) to CF(1). It either transmits conformational changes from CF(0) to CF(1) or is implicated in proton conduction.</text>
</comment>
<comment type="subcellular location">
    <subcellularLocation>
        <location evidence="7">Cell membrane</location>
        <topology evidence="7">Peripheral membrane protein</topology>
    </subcellularLocation>
    <subcellularLocation>
        <location evidence="1">Membrane</location>
    </subcellularLocation>
</comment>
<evidence type="ECO:0000256" key="4">
    <source>
        <dbReference type="ARBA" id="ARBA00023065"/>
    </source>
</evidence>
<evidence type="ECO:0000256" key="1">
    <source>
        <dbReference type="ARBA" id="ARBA00004370"/>
    </source>
</evidence>
<dbReference type="GO" id="GO:0045259">
    <property type="term" value="C:proton-transporting ATP synthase complex"/>
    <property type="evidence" value="ECO:0007669"/>
    <property type="project" value="UniProtKB-KW"/>
</dbReference>
<evidence type="ECO:0000256" key="7">
    <source>
        <dbReference type="HAMAP-Rule" id="MF_01416"/>
    </source>
</evidence>
<keyword evidence="9" id="KW-1185">Reference proteome</keyword>
<keyword evidence="4 7" id="KW-0406">Ion transport</keyword>
<dbReference type="PRINTS" id="PR00125">
    <property type="entry name" value="ATPASEDELTA"/>
</dbReference>
<keyword evidence="6 7" id="KW-0066">ATP synthesis</keyword>
<keyword evidence="7" id="KW-1003">Cell membrane</keyword>
<keyword evidence="7" id="KW-0139">CF(1)</keyword>
<dbReference type="RefSeq" id="WP_087104732.1">
    <property type="nucleotide sequence ID" value="NZ_FWFG01000093.1"/>
</dbReference>
<evidence type="ECO:0000256" key="2">
    <source>
        <dbReference type="ARBA" id="ARBA00022448"/>
    </source>
</evidence>
<dbReference type="PANTHER" id="PTHR11910">
    <property type="entry name" value="ATP SYNTHASE DELTA CHAIN"/>
    <property type="match status" value="1"/>
</dbReference>
<dbReference type="AlphaFoldDB" id="A0A1X6X4R3"/>
<evidence type="ECO:0000256" key="3">
    <source>
        <dbReference type="ARBA" id="ARBA00022781"/>
    </source>
</evidence>
<keyword evidence="2 7" id="KW-0813">Transport</keyword>
<dbReference type="GO" id="GO:0046933">
    <property type="term" value="F:proton-transporting ATP synthase activity, rotational mechanism"/>
    <property type="evidence" value="ECO:0007669"/>
    <property type="project" value="UniProtKB-UniRule"/>
</dbReference>
<sequence>MRGTSAASLREVVEAAEHTFRTADAPLEQTADELFSALEVIDGSNQLLRLLSDGGLPASVKQQAARELFGSRIGQAALSVVLDVVGRRWSEQEDVLDALERVGVVALLEQASRSGSLERVEEELFQVSRLIDATPELSEAFDDARERPAERAGVLGRLLSGRVDPITLSLATQAVARRSEAKPSRRVLELAEYASERRGRLLAVVTSARPLTEQQSARLGAILDRIYGRPVQMNVEVSSDVVGGLRIQVGDDLYDATVLSRLAQARERLAS</sequence>
<evidence type="ECO:0000256" key="6">
    <source>
        <dbReference type="ARBA" id="ARBA00023310"/>
    </source>
</evidence>
<name>A0A1X6X4R3_9MICO</name>
<organism evidence="8 9">
    <name type="scientific">Brachybacterium nesterenkovii</name>
    <dbReference type="NCBI Taxonomy" id="47847"/>
    <lineage>
        <taxon>Bacteria</taxon>
        <taxon>Bacillati</taxon>
        <taxon>Actinomycetota</taxon>
        <taxon>Actinomycetes</taxon>
        <taxon>Micrococcales</taxon>
        <taxon>Dermabacteraceae</taxon>
        <taxon>Brachybacterium</taxon>
    </lineage>
</organism>
<keyword evidence="3 7" id="KW-0375">Hydrogen ion transport</keyword>
<keyword evidence="8" id="KW-0378">Hydrolase</keyword>
<accession>A0A1X6X4R3</accession>
<gene>
    <name evidence="7" type="primary">atpH</name>
    <name evidence="8" type="ORF">FM110_10595</name>
</gene>
<dbReference type="OrthoDB" id="5242917at2"/>
<dbReference type="Proteomes" id="UP000195981">
    <property type="component" value="Unassembled WGS sequence"/>
</dbReference>
<dbReference type="GO" id="GO:0005886">
    <property type="term" value="C:plasma membrane"/>
    <property type="evidence" value="ECO:0007669"/>
    <property type="project" value="UniProtKB-SubCell"/>
</dbReference>
<dbReference type="HAMAP" id="MF_01416">
    <property type="entry name" value="ATP_synth_delta_bact"/>
    <property type="match status" value="1"/>
</dbReference>
<proteinExistence type="inferred from homology"/>
<comment type="function">
    <text evidence="7">F(1)F(0) ATP synthase produces ATP from ADP in the presence of a proton or sodium gradient. F-type ATPases consist of two structural domains, F(1) containing the extramembraneous catalytic core and F(0) containing the membrane proton channel, linked together by a central stalk and a peripheral stalk. During catalysis, ATP synthesis in the catalytic domain of F(1) is coupled via a rotary mechanism of the central stalk subunits to proton translocation.</text>
</comment>
<comment type="similarity">
    <text evidence="7">Belongs to the ATPase delta chain family.</text>
</comment>
<evidence type="ECO:0000313" key="8">
    <source>
        <dbReference type="EMBL" id="SLM93901.1"/>
    </source>
</evidence>
<reference evidence="8 9" key="1">
    <citation type="submission" date="2017-02" db="EMBL/GenBank/DDBJ databases">
        <authorList>
            <person name="Peterson S.W."/>
        </authorList>
    </citation>
    <scope>NUCLEOTIDE SEQUENCE [LARGE SCALE GENOMIC DNA]</scope>
    <source>
        <strain evidence="8 9">CIP104813</strain>
    </source>
</reference>
<keyword evidence="5 7" id="KW-0472">Membrane</keyword>
<dbReference type="InterPro" id="IPR000711">
    <property type="entry name" value="ATPase_OSCP/dsu"/>
</dbReference>
<protein>
    <recommendedName>
        <fullName evidence="7">ATP synthase subunit delta</fullName>
    </recommendedName>
    <alternativeName>
        <fullName evidence="7">ATP synthase F(1) sector subunit delta</fullName>
    </alternativeName>
    <alternativeName>
        <fullName evidence="7">F-type ATPase subunit delta</fullName>
        <shortName evidence="7">F-ATPase subunit delta</shortName>
    </alternativeName>
</protein>
<dbReference type="Pfam" id="PF00213">
    <property type="entry name" value="OSCP"/>
    <property type="match status" value="1"/>
</dbReference>